<keyword evidence="3" id="KW-1185">Reference proteome</keyword>
<protein>
    <recommendedName>
        <fullName evidence="1">Ribbon-helix-helix domain-containing protein</fullName>
    </recommendedName>
</protein>
<gene>
    <name evidence="2" type="ORF">D3877_02035</name>
</gene>
<dbReference type="Gene3D" id="1.10.3990.20">
    <property type="entry name" value="protein bp1543"/>
    <property type="match status" value="1"/>
</dbReference>
<evidence type="ECO:0000313" key="2">
    <source>
        <dbReference type="EMBL" id="RJF83473.1"/>
    </source>
</evidence>
<reference evidence="2 3" key="1">
    <citation type="submission" date="2018-09" db="EMBL/GenBank/DDBJ databases">
        <authorList>
            <person name="Zhu H."/>
        </authorList>
    </citation>
    <scope>NUCLEOTIDE SEQUENCE [LARGE SCALE GENOMIC DNA]</scope>
    <source>
        <strain evidence="2 3">K2W22B-5</strain>
    </source>
</reference>
<feature type="domain" description="Ribbon-helix-helix" evidence="1">
    <location>
        <begin position="3"/>
        <end position="64"/>
    </location>
</feature>
<dbReference type="RefSeq" id="WP_119829114.1">
    <property type="nucleotide sequence ID" value="NZ_QYUL01000001.1"/>
</dbReference>
<dbReference type="Pfam" id="PF13467">
    <property type="entry name" value="RHH_4"/>
    <property type="match status" value="1"/>
</dbReference>
<organism evidence="2 3">
    <name type="scientific">Azospirillum cavernae</name>
    <dbReference type="NCBI Taxonomy" id="2320860"/>
    <lineage>
        <taxon>Bacteria</taxon>
        <taxon>Pseudomonadati</taxon>
        <taxon>Pseudomonadota</taxon>
        <taxon>Alphaproteobacteria</taxon>
        <taxon>Rhodospirillales</taxon>
        <taxon>Azospirillaceae</taxon>
        <taxon>Azospirillum</taxon>
    </lineage>
</organism>
<name>A0A418W0D5_9PROT</name>
<dbReference type="Proteomes" id="UP000283458">
    <property type="component" value="Unassembled WGS sequence"/>
</dbReference>
<dbReference type="InterPro" id="IPR027373">
    <property type="entry name" value="RHH_dom"/>
</dbReference>
<proteinExistence type="predicted"/>
<comment type="caution">
    <text evidence="2">The sequence shown here is derived from an EMBL/GenBank/DDBJ whole genome shotgun (WGS) entry which is preliminary data.</text>
</comment>
<evidence type="ECO:0000259" key="1">
    <source>
        <dbReference type="Pfam" id="PF13467"/>
    </source>
</evidence>
<dbReference type="AlphaFoldDB" id="A0A418W0D5"/>
<dbReference type="InterPro" id="IPR038268">
    <property type="entry name" value="RHH_sf"/>
</dbReference>
<dbReference type="EMBL" id="QYUL01000001">
    <property type="protein sequence ID" value="RJF83473.1"/>
    <property type="molecule type" value="Genomic_DNA"/>
</dbReference>
<sequence>MLICRNVKVDGRRTSLRMEPELWDAAVDIAQRRALSVNDLLTEIDQTRGDANLTGALRVYIIGYYRRLVRGLDCYGLTRAVEHAMPVGATIQ</sequence>
<evidence type="ECO:0000313" key="3">
    <source>
        <dbReference type="Proteomes" id="UP000283458"/>
    </source>
</evidence>
<dbReference type="OrthoDB" id="8479603at2"/>
<accession>A0A418W0D5</accession>